<feature type="transmembrane region" description="Helical" evidence="6">
    <location>
        <begin position="534"/>
        <end position="553"/>
    </location>
</feature>
<organism evidence="8 9">
    <name type="scientific">Cyanidioschyzon merolae (strain NIES-3377 / 10D)</name>
    <name type="common">Unicellular red alga</name>
    <dbReference type="NCBI Taxonomy" id="280699"/>
    <lineage>
        <taxon>Eukaryota</taxon>
        <taxon>Rhodophyta</taxon>
        <taxon>Bangiophyceae</taxon>
        <taxon>Cyanidiales</taxon>
        <taxon>Cyanidiaceae</taxon>
        <taxon>Cyanidioschyzon</taxon>
    </lineage>
</organism>
<keyword evidence="4 6" id="KW-0472">Membrane</keyword>
<dbReference type="Proteomes" id="UP000007014">
    <property type="component" value="Chromosome 8"/>
</dbReference>
<dbReference type="Pfam" id="PF01740">
    <property type="entry name" value="STAS"/>
    <property type="match status" value="1"/>
</dbReference>
<dbReference type="SMR" id="M1V7L7"/>
<proteinExistence type="predicted"/>
<dbReference type="PANTHER" id="PTHR43310">
    <property type="entry name" value="SULFATE TRANSPORTER YBAR-RELATED"/>
    <property type="match status" value="1"/>
</dbReference>
<name>M1V7L7_CYAM1</name>
<evidence type="ECO:0000256" key="4">
    <source>
        <dbReference type="ARBA" id="ARBA00023136"/>
    </source>
</evidence>
<feature type="transmembrane region" description="Helical" evidence="6">
    <location>
        <begin position="235"/>
        <end position="257"/>
    </location>
</feature>
<dbReference type="SUPFAM" id="SSF52091">
    <property type="entry name" value="SpoIIaa-like"/>
    <property type="match status" value="1"/>
</dbReference>
<feature type="region of interest" description="Disordered" evidence="5">
    <location>
        <begin position="108"/>
        <end position="132"/>
    </location>
</feature>
<dbReference type="OrthoDB" id="6379672at2759"/>
<dbReference type="HOGENOM" id="CLU_003182_7_2_1"/>
<comment type="subcellular location">
    <subcellularLocation>
        <location evidence="1">Membrane</location>
        <topology evidence="1">Multi-pass membrane protein</topology>
    </subcellularLocation>
</comment>
<feature type="compositionally biased region" description="Basic and acidic residues" evidence="5">
    <location>
        <begin position="121"/>
        <end position="131"/>
    </location>
</feature>
<sequence>MPDTPHIIDSCGDQTARHPRLHVRISALASEASAMHERLVVHCLFTGHARYFRRNMGVENALGGFIVTNTFSGSGVRFVVRNRSQCNSLVVPGFRARRRTRCGALARVRGTGSAPGGTPDAEARHRPKPGERGLFPLVAPREDIGRYFVGERRILDERTARYPLRSTVEEVLAGITVAMALLPAAASCALATGVPPLAGIVSTGLLCAITAALGGRPGMISGTSAALIILQAPLYQQYGAAAVAAAVVLSGILQLFFGIYRLGKFVRLISYPTFLGFISGIAILTATSQVYAFQLPAGTGLSPGAPWLQGNMLRAALIVAALAAGVAHVWPLIIQRLERRRPDSTHRWQHRLAELLRWLPSPLAGILVASIYAEVTQAPVRRLGDFLRDTLAQSGAIGVSWAALPSTPLAWMAILSTALGLAFIGLLESLLTMTLVDEVTESRGSTRRECLALGAGNIAAGLFGGVGGCGLLGQSLLNTKSGGRGRLSGLTAALCLLVLARNPSGLMIRIPVPAIASLMVLVALGSFEWASLRLFRAIPLADSLTIVSVALMTVATRNVALAVLFGVVFSALVFAYKASRRITAQSFISEDEQTRGWRGYRIDGPLFFGTAERFSRLFDPARDRAEGHEHVIIDFSGSRIWDATALEALDSLARQYRSYGIRLHLWGLSRDSARLLREARAYIDESVTNENALYLYERVVADYPTNDSLEVEYELFAKRESGNAA</sequence>
<gene>
    <name evidence="8" type="ORF">CYME_CMH229C</name>
</gene>
<keyword evidence="9" id="KW-1185">Reference proteome</keyword>
<dbReference type="InterPro" id="IPR011547">
    <property type="entry name" value="SLC26A/SulP_dom"/>
</dbReference>
<evidence type="ECO:0000256" key="6">
    <source>
        <dbReference type="SAM" id="Phobius"/>
    </source>
</evidence>
<feature type="transmembrane region" description="Helical" evidence="6">
    <location>
        <begin position="451"/>
        <end position="473"/>
    </location>
</feature>
<evidence type="ECO:0000259" key="7">
    <source>
        <dbReference type="PROSITE" id="PS50801"/>
    </source>
</evidence>
<feature type="transmembrane region" description="Helical" evidence="6">
    <location>
        <begin position="506"/>
        <end position="527"/>
    </location>
</feature>
<dbReference type="AlphaFoldDB" id="M1V7L7"/>
<evidence type="ECO:0000256" key="3">
    <source>
        <dbReference type="ARBA" id="ARBA00022989"/>
    </source>
</evidence>
<feature type="transmembrane region" description="Helical" evidence="6">
    <location>
        <begin position="312"/>
        <end position="334"/>
    </location>
</feature>
<dbReference type="Gramene" id="CMH229CT">
    <property type="protein sequence ID" value="CMH229CT"/>
    <property type="gene ID" value="CMH229C"/>
</dbReference>
<dbReference type="KEGG" id="cme:CYME_CMH229C"/>
<dbReference type="GO" id="GO:0016020">
    <property type="term" value="C:membrane"/>
    <property type="evidence" value="ECO:0007669"/>
    <property type="project" value="UniProtKB-SubCell"/>
</dbReference>
<dbReference type="Gene3D" id="3.30.750.24">
    <property type="entry name" value="STAS domain"/>
    <property type="match status" value="1"/>
</dbReference>
<evidence type="ECO:0000256" key="2">
    <source>
        <dbReference type="ARBA" id="ARBA00022692"/>
    </source>
</evidence>
<feature type="transmembrane region" description="Helical" evidence="6">
    <location>
        <begin position="355"/>
        <end position="373"/>
    </location>
</feature>
<keyword evidence="2 6" id="KW-0812">Transmembrane</keyword>
<feature type="transmembrane region" description="Helical" evidence="6">
    <location>
        <begin position="171"/>
        <end position="190"/>
    </location>
</feature>
<dbReference type="RefSeq" id="XP_005536165.1">
    <property type="nucleotide sequence ID" value="XM_005536108.1"/>
</dbReference>
<protein>
    <submittedName>
        <fullName evidence="8">Probable sulfate permease</fullName>
    </submittedName>
</protein>
<dbReference type="OMA" id="IPETAGF"/>
<feature type="transmembrane region" description="Helical" evidence="6">
    <location>
        <begin position="197"/>
        <end position="215"/>
    </location>
</feature>
<dbReference type="GeneID" id="16993547"/>
<reference evidence="8 9" key="2">
    <citation type="journal article" date="2007" name="BMC Biol.">
        <title>A 100%-complete sequence reveals unusually simple genomic features in the hot-spring red alga Cyanidioschyzon merolae.</title>
        <authorList>
            <person name="Nozaki H."/>
            <person name="Takano H."/>
            <person name="Misumi O."/>
            <person name="Terasawa K."/>
            <person name="Matsuzaki M."/>
            <person name="Maruyama S."/>
            <person name="Nishida K."/>
            <person name="Yagisawa F."/>
            <person name="Yoshida Y."/>
            <person name="Fujiwara T."/>
            <person name="Takio S."/>
            <person name="Tamura K."/>
            <person name="Chung S.J."/>
            <person name="Nakamura S."/>
            <person name="Kuroiwa H."/>
            <person name="Tanaka K."/>
            <person name="Sato N."/>
            <person name="Kuroiwa T."/>
        </authorList>
    </citation>
    <scope>NUCLEOTIDE SEQUENCE [LARGE SCALE GENOMIC DNA]</scope>
    <source>
        <strain evidence="8 9">10D</strain>
    </source>
</reference>
<evidence type="ECO:0000313" key="9">
    <source>
        <dbReference type="Proteomes" id="UP000007014"/>
    </source>
</evidence>
<dbReference type="CDD" id="cd07042">
    <property type="entry name" value="STAS_SulP_like_sulfate_transporter"/>
    <property type="match status" value="1"/>
</dbReference>
<dbReference type="InterPro" id="IPR036513">
    <property type="entry name" value="STAS_dom_sf"/>
</dbReference>
<dbReference type="eggNOG" id="KOG0236">
    <property type="taxonomic scope" value="Eukaryota"/>
</dbReference>
<accession>M1V7L7</accession>
<evidence type="ECO:0000256" key="1">
    <source>
        <dbReference type="ARBA" id="ARBA00004141"/>
    </source>
</evidence>
<evidence type="ECO:0000313" key="8">
    <source>
        <dbReference type="EMBL" id="BAM79879.1"/>
    </source>
</evidence>
<reference evidence="8 9" key="1">
    <citation type="journal article" date="2004" name="Nature">
        <title>Genome sequence of the ultrasmall unicellular red alga Cyanidioschyzon merolae 10D.</title>
        <authorList>
            <person name="Matsuzaki M."/>
            <person name="Misumi O."/>
            <person name="Shin-i T."/>
            <person name="Maruyama S."/>
            <person name="Takahara M."/>
            <person name="Miyagishima S."/>
            <person name="Mori T."/>
            <person name="Nishida K."/>
            <person name="Yagisawa F."/>
            <person name="Nishida K."/>
            <person name="Yoshida Y."/>
            <person name="Nishimura Y."/>
            <person name="Nakao S."/>
            <person name="Kobayashi T."/>
            <person name="Momoyama Y."/>
            <person name="Higashiyama T."/>
            <person name="Minoda A."/>
            <person name="Sano M."/>
            <person name="Nomoto H."/>
            <person name="Oishi K."/>
            <person name="Hayashi H."/>
            <person name="Ohta F."/>
            <person name="Nishizaka S."/>
            <person name="Haga S."/>
            <person name="Miura S."/>
            <person name="Morishita T."/>
            <person name="Kabeya Y."/>
            <person name="Terasawa K."/>
            <person name="Suzuki Y."/>
            <person name="Ishii Y."/>
            <person name="Asakawa S."/>
            <person name="Takano H."/>
            <person name="Ohta N."/>
            <person name="Kuroiwa H."/>
            <person name="Tanaka K."/>
            <person name="Shimizu N."/>
            <person name="Sugano S."/>
            <person name="Sato N."/>
            <person name="Nozaki H."/>
            <person name="Ogasawara N."/>
            <person name="Kohara Y."/>
            <person name="Kuroiwa T."/>
        </authorList>
    </citation>
    <scope>NUCLEOTIDE SEQUENCE [LARGE SCALE GENOMIC DNA]</scope>
    <source>
        <strain evidence="8 9">10D</strain>
    </source>
</reference>
<dbReference type="InterPro" id="IPR052706">
    <property type="entry name" value="Membrane-Transporter-like"/>
</dbReference>
<feature type="transmembrane region" description="Helical" evidence="6">
    <location>
        <begin position="409"/>
        <end position="431"/>
    </location>
</feature>
<dbReference type="STRING" id="280699.M1V7L7"/>
<feature type="transmembrane region" description="Helical" evidence="6">
    <location>
        <begin position="269"/>
        <end position="292"/>
    </location>
</feature>
<dbReference type="EMBL" id="AP006490">
    <property type="protein sequence ID" value="BAM79879.1"/>
    <property type="molecule type" value="Genomic_DNA"/>
</dbReference>
<dbReference type="PROSITE" id="PS50801">
    <property type="entry name" value="STAS"/>
    <property type="match status" value="1"/>
</dbReference>
<feature type="transmembrane region" description="Helical" evidence="6">
    <location>
        <begin position="559"/>
        <end position="576"/>
    </location>
</feature>
<dbReference type="Pfam" id="PF00916">
    <property type="entry name" value="Sulfate_transp"/>
    <property type="match status" value="1"/>
</dbReference>
<dbReference type="PANTHER" id="PTHR43310:SF1">
    <property type="entry name" value="SULFATE TRANSPORTER YBAR-RELATED"/>
    <property type="match status" value="1"/>
</dbReference>
<dbReference type="InterPro" id="IPR002645">
    <property type="entry name" value="STAS_dom"/>
</dbReference>
<evidence type="ECO:0000256" key="5">
    <source>
        <dbReference type="SAM" id="MobiDB-lite"/>
    </source>
</evidence>
<keyword evidence="3 6" id="KW-1133">Transmembrane helix</keyword>
<feature type="domain" description="STAS" evidence="7">
    <location>
        <begin position="600"/>
        <end position="677"/>
    </location>
</feature>